<protein>
    <submittedName>
        <fullName evidence="2">Uncharacterized protein</fullName>
    </submittedName>
</protein>
<feature type="region of interest" description="Disordered" evidence="1">
    <location>
        <begin position="1"/>
        <end position="39"/>
    </location>
</feature>
<feature type="non-terminal residue" evidence="2">
    <location>
        <position position="1"/>
    </location>
</feature>
<feature type="compositionally biased region" description="Basic and acidic residues" evidence="1">
    <location>
        <begin position="1"/>
        <end position="17"/>
    </location>
</feature>
<feature type="region of interest" description="Disordered" evidence="1">
    <location>
        <begin position="55"/>
        <end position="85"/>
    </location>
</feature>
<organism evidence="2">
    <name type="scientific">Anthurium amnicola</name>
    <dbReference type="NCBI Taxonomy" id="1678845"/>
    <lineage>
        <taxon>Eukaryota</taxon>
        <taxon>Viridiplantae</taxon>
        <taxon>Streptophyta</taxon>
        <taxon>Embryophyta</taxon>
        <taxon>Tracheophyta</taxon>
        <taxon>Spermatophyta</taxon>
        <taxon>Magnoliopsida</taxon>
        <taxon>Liliopsida</taxon>
        <taxon>Araceae</taxon>
        <taxon>Pothoideae</taxon>
        <taxon>Potheae</taxon>
        <taxon>Anthurium</taxon>
    </lineage>
</organism>
<name>A0A1D1XIY6_9ARAE</name>
<feature type="region of interest" description="Disordered" evidence="1">
    <location>
        <begin position="148"/>
        <end position="224"/>
    </location>
</feature>
<dbReference type="AlphaFoldDB" id="A0A1D1XIY6"/>
<feature type="compositionally biased region" description="Polar residues" evidence="1">
    <location>
        <begin position="214"/>
        <end position="224"/>
    </location>
</feature>
<feature type="non-terminal residue" evidence="2">
    <location>
        <position position="224"/>
    </location>
</feature>
<gene>
    <name evidence="2" type="ORF">g.104291</name>
</gene>
<accession>A0A1D1XIY6</accession>
<reference evidence="2" key="1">
    <citation type="submission" date="2015-07" db="EMBL/GenBank/DDBJ databases">
        <title>Transcriptome Assembly of Anthurium amnicola.</title>
        <authorList>
            <person name="Suzuki J."/>
        </authorList>
    </citation>
    <scope>NUCLEOTIDE SEQUENCE</scope>
</reference>
<evidence type="ECO:0000256" key="1">
    <source>
        <dbReference type="SAM" id="MobiDB-lite"/>
    </source>
</evidence>
<feature type="compositionally biased region" description="Gly residues" evidence="1">
    <location>
        <begin position="73"/>
        <end position="85"/>
    </location>
</feature>
<sequence length="224" mass="22489">EGRGGEREGRRGGEEKAGLGLAVGRRREEGREKEEEDAFGAAASVLELGEAQVREAGVPVPSEPLPDLAAYPGDGGGGAGGGANGPQGAGVAVAVAATGLGPHPVLRVPGGGGGHRVHDVSAEAGVPGGLRPVQAAIHVPGPLLHLHGAHPPHRQLRRQERGVPDEDTGEVGAWGGDLPPPGQPLHPTQPNHGGIPRRGPAGDLLRHGRPVPANGTQAQGRGHP</sequence>
<proteinExistence type="predicted"/>
<evidence type="ECO:0000313" key="2">
    <source>
        <dbReference type="EMBL" id="JAT42349.1"/>
    </source>
</evidence>
<dbReference type="EMBL" id="GDJX01025587">
    <property type="protein sequence ID" value="JAT42349.1"/>
    <property type="molecule type" value="Transcribed_RNA"/>
</dbReference>